<dbReference type="AlphaFoldDB" id="K2AYI1"/>
<organism evidence="1">
    <name type="scientific">uncultured bacterium</name>
    <name type="common">gcode 4</name>
    <dbReference type="NCBI Taxonomy" id="1234023"/>
    <lineage>
        <taxon>Bacteria</taxon>
        <taxon>environmental samples</taxon>
    </lineage>
</organism>
<dbReference type="EMBL" id="AMFJ01021595">
    <property type="protein sequence ID" value="EKD66807.1"/>
    <property type="molecule type" value="Genomic_DNA"/>
</dbReference>
<reference evidence="1" key="1">
    <citation type="journal article" date="2012" name="Science">
        <title>Fermentation, hydrogen, and sulfur metabolism in multiple uncultivated bacterial phyla.</title>
        <authorList>
            <person name="Wrighton K.C."/>
            <person name="Thomas B.C."/>
            <person name="Sharon I."/>
            <person name="Miller C.S."/>
            <person name="Castelle C.J."/>
            <person name="VerBerkmoes N.C."/>
            <person name="Wilkins M.J."/>
            <person name="Hettich R.L."/>
            <person name="Lipton M.S."/>
            <person name="Williams K.H."/>
            <person name="Long P.E."/>
            <person name="Banfield J.F."/>
        </authorList>
    </citation>
    <scope>NUCLEOTIDE SEQUENCE [LARGE SCALE GENOMIC DNA]</scope>
</reference>
<evidence type="ECO:0000313" key="1">
    <source>
        <dbReference type="EMBL" id="EKD66807.1"/>
    </source>
</evidence>
<accession>K2AYI1</accession>
<gene>
    <name evidence="1" type="ORF">ACD_49C00009G0032</name>
</gene>
<proteinExistence type="predicted"/>
<name>K2AYI1_9BACT</name>
<protein>
    <submittedName>
        <fullName evidence="1">Uncharacterized protein</fullName>
    </submittedName>
</protein>
<sequence length="528" mass="63907">MGQENIISKHRNFGKAVIALAKWLPAPETNPQMTEGNVICTAKHEYCKSPKDVKKARTTARLIALTEQKAWAVLDIEKPNSTTVNIYERFASDMPITTKERDYLLWFFRDKKSFKIAQDIFSKVNLLYWNENKYFIEAYFENTSEKKLDIVFIVHHLMNELEEYKLIIPECENLKELVNWNDLVPEARYFEYKVNSKTQICAVSDWEIYFLGKDLESVKILDNWMIFWVSENINPRLEFKQIWYLYSFYNKKYFFEVEKILWVVDLEIIPSVSWNLDTTLKTQNENWKKWLLEILSEKQDNNTYSWSVKWLSSNEFNDILINDKFITTTLWQESEKINVYNTYIKQPDWLKLIANSYSEHGFEIKDVWDNLVSISTSEWMSLLRFNKEESRLEVIDSALTKVKYFDIANLLNWKPTIITRENWNNWVYIFDKKTWKFDILIFWGNSYLIVGDIIQSKVGNKYTIHFRENWVLYKLKKWYKYIYDSERNYIIEKWFFWSKQHIFAEFRIEEMKEYLEPVNENELPVDLK</sequence>
<comment type="caution">
    <text evidence="1">The sequence shown here is derived from an EMBL/GenBank/DDBJ whole genome shotgun (WGS) entry which is preliminary data.</text>
</comment>